<keyword evidence="6" id="KW-1185">Reference proteome</keyword>
<dbReference type="Pfam" id="PF01420">
    <property type="entry name" value="Methylase_S"/>
    <property type="match status" value="1"/>
</dbReference>
<dbReference type="InterPro" id="IPR052021">
    <property type="entry name" value="Type-I_RS_S_subunit"/>
</dbReference>
<sequence length="274" mass="31325">MTEKFDDNEWKLVTLDELGNLKTGKPAPKLSEKTKILFEGGTIPLIGCEEISKSILFIRNCNRFYNFFGLKIGKLFLKNTVCINQYGSGCGDSALLRNNSCLTNAVHGFNSFNKVSDCKFIKYYFDLPSFKKKIISLSNAVTAQPGLYLNKLLKTKILIPSFIIQQKIGDILSAYDELIENSEQQIEVFQNIRTSIFKEWFVNLRFPNNNGLSLDDLITVGGAEILKNWVILSQLKEEKFQLRILLRKEDIHFLPLQKIVQKESINILITCLQL</sequence>
<dbReference type="SUPFAM" id="SSF116734">
    <property type="entry name" value="DNA methylase specificity domain"/>
    <property type="match status" value="1"/>
</dbReference>
<evidence type="ECO:0000313" key="6">
    <source>
        <dbReference type="Proteomes" id="UP000017119"/>
    </source>
</evidence>
<reference evidence="5 6" key="1">
    <citation type="journal article" date="2013" name="Genome Announc.">
        <title>Genome Sequence of Mycoplasma parvum (Formerly Eperythrozoon parvum), a Diminutive Hemoplasma of the Pig.</title>
        <authorList>
            <person name="do Nascimento N.C."/>
            <person name="Dos Santos A.P."/>
            <person name="Chu Y."/>
            <person name="Guimaraes A.M."/>
            <person name="Pagliaro A."/>
            <person name="Messick J.B."/>
        </authorList>
    </citation>
    <scope>NUCLEOTIDE SEQUENCE [LARGE SCALE GENOMIC DNA]</scope>
    <source>
        <strain evidence="5 6">Indiana</strain>
    </source>
</reference>
<dbReference type="GO" id="GO:0009307">
    <property type="term" value="P:DNA restriction-modification system"/>
    <property type="evidence" value="ECO:0007669"/>
    <property type="project" value="UniProtKB-KW"/>
</dbReference>
<dbReference type="RefSeq" id="WP_022769050.1">
    <property type="nucleotide sequence ID" value="NC_022575.1"/>
</dbReference>
<dbReference type="PANTHER" id="PTHR30408:SF12">
    <property type="entry name" value="TYPE I RESTRICTION ENZYME MJAVIII SPECIFICITY SUBUNIT"/>
    <property type="match status" value="1"/>
</dbReference>
<keyword evidence="3" id="KW-0238">DNA-binding</keyword>
<evidence type="ECO:0000256" key="2">
    <source>
        <dbReference type="ARBA" id="ARBA00022747"/>
    </source>
</evidence>
<gene>
    <name evidence="5" type="ORF">PRV_00690</name>
</gene>
<evidence type="ECO:0000256" key="1">
    <source>
        <dbReference type="ARBA" id="ARBA00010923"/>
    </source>
</evidence>
<dbReference type="OrthoDB" id="400808at2"/>
<comment type="similarity">
    <text evidence="1">Belongs to the type-I restriction system S methylase family.</text>
</comment>
<dbReference type="GO" id="GO:0003677">
    <property type="term" value="F:DNA binding"/>
    <property type="evidence" value="ECO:0007669"/>
    <property type="project" value="UniProtKB-KW"/>
</dbReference>
<dbReference type="PATRIC" id="fig|1403316.3.peg.114"/>
<keyword evidence="2" id="KW-0680">Restriction system</keyword>
<organism evidence="5 6">
    <name type="scientific">Mycoplasma parvum str. Indiana</name>
    <dbReference type="NCBI Taxonomy" id="1403316"/>
    <lineage>
        <taxon>Bacteria</taxon>
        <taxon>Bacillati</taxon>
        <taxon>Mycoplasmatota</taxon>
        <taxon>Mollicutes</taxon>
        <taxon>Mycoplasmataceae</taxon>
        <taxon>Mycoplasma</taxon>
    </lineage>
</organism>
<dbReference type="InterPro" id="IPR044946">
    <property type="entry name" value="Restrct_endonuc_typeI_TRD_sf"/>
</dbReference>
<dbReference type="EMBL" id="CP006771">
    <property type="protein sequence ID" value="AGX88904.1"/>
    <property type="molecule type" value="Genomic_DNA"/>
</dbReference>
<dbReference type="InterPro" id="IPR000055">
    <property type="entry name" value="Restrct_endonuc_typeI_TRD"/>
</dbReference>
<dbReference type="AlphaFoldDB" id="U5NFI2"/>
<feature type="domain" description="Type I restriction modification DNA specificity" evidence="4">
    <location>
        <begin position="9"/>
        <end position="187"/>
    </location>
</feature>
<dbReference type="Gene3D" id="1.10.287.1120">
    <property type="entry name" value="Bipartite methylase S protein"/>
    <property type="match status" value="1"/>
</dbReference>
<evidence type="ECO:0000256" key="3">
    <source>
        <dbReference type="ARBA" id="ARBA00023125"/>
    </source>
</evidence>
<dbReference type="Gene3D" id="3.90.220.20">
    <property type="entry name" value="DNA methylase specificity domains"/>
    <property type="match status" value="1"/>
</dbReference>
<dbReference type="PANTHER" id="PTHR30408">
    <property type="entry name" value="TYPE-1 RESTRICTION ENZYME ECOKI SPECIFICITY PROTEIN"/>
    <property type="match status" value="1"/>
</dbReference>
<evidence type="ECO:0000313" key="5">
    <source>
        <dbReference type="EMBL" id="AGX88904.1"/>
    </source>
</evidence>
<dbReference type="Proteomes" id="UP000017119">
    <property type="component" value="Chromosome"/>
</dbReference>
<accession>U5NFI2</accession>
<proteinExistence type="inferred from homology"/>
<dbReference type="KEGG" id="mpv:PRV_00690"/>
<dbReference type="HOGENOM" id="CLU_021095_4_1_14"/>
<dbReference type="CDD" id="cd17258">
    <property type="entry name" value="RMtype1_S_Sau13435ORF2165P-TRD1-CR1_like"/>
    <property type="match status" value="1"/>
</dbReference>
<dbReference type="STRING" id="1403316.PRV_00690"/>
<evidence type="ECO:0000259" key="4">
    <source>
        <dbReference type="Pfam" id="PF01420"/>
    </source>
</evidence>
<protein>
    <recommendedName>
        <fullName evidence="4">Type I restriction modification DNA specificity domain-containing protein</fullName>
    </recommendedName>
</protein>
<name>U5NFI2_9MOLU</name>